<evidence type="ECO:0000313" key="15">
    <source>
        <dbReference type="Proteomes" id="UP000029389"/>
    </source>
</evidence>
<dbReference type="InterPro" id="IPR015424">
    <property type="entry name" value="PyrdxlP-dep_Trfase"/>
</dbReference>
<dbReference type="STRING" id="1405.B7492_21860"/>
<sequence length="477" mass="53709">MLTIFITKLTLGVTIVTVHSNTSEKLAYTYEELSEKNKAYVWHPFTQMKDYLEEDPVIIERGEGRKLYDVNGNGYWDGVSSIWLNVHGHHVPELDDAIRVQLNKVAHSTMLGLANVPSILLAEKIIDVVPKGLKKVFYSDSGSTAVEIAIKMAFQYWQHKEKPKKQKFITLKEAYHGDTIGAVSVGAIDLFHQVYSSLLFDAIKMPYPYTYRSPYGDNTEQIVKKHLEEMEELLKEKHEEVAAIIVEPLMQGAGGMITMPKGYLKGLRDLCTTYNVLFITDEVATGFGRTGKMFACEHEDVTPDILTAGKGLTGGYLPVAITVTTDEIYNAFLGEYEEQKTFFHGHSYTGNPLGCAVAIANLELYEKTNLVEDVAYKAEYVAKQLKSLYEYTHVGDIRQCGLMIGIELVKNKETKEPFEWTERVGVAVCKRSRELGMILRPLGNTIVFMPPLASTIDEIDDMLRILYQAISDVTEEE</sequence>
<dbReference type="Proteomes" id="UP000029389">
    <property type="component" value="Unassembled WGS sequence"/>
</dbReference>
<keyword evidence="4 11" id="KW-0963">Cytoplasm</keyword>
<evidence type="ECO:0000256" key="2">
    <source>
        <dbReference type="ARBA" id="ARBA00004496"/>
    </source>
</evidence>
<accession>A0A090YUV2</accession>
<proteinExistence type="inferred from homology"/>
<gene>
    <name evidence="11 13" type="primary">bioA</name>
    <name evidence="14" type="ORF">D0U04_01665</name>
    <name evidence="13" type="ORF">DJ93_1112</name>
</gene>
<feature type="binding site" evidence="11">
    <location>
        <position position="440"/>
    </location>
    <ligand>
        <name>substrate</name>
    </ligand>
</feature>
<dbReference type="EMBL" id="JMQC01000008">
    <property type="protein sequence ID" value="KFN02619.1"/>
    <property type="molecule type" value="Genomic_DNA"/>
</dbReference>
<evidence type="ECO:0000256" key="1">
    <source>
        <dbReference type="ARBA" id="ARBA00001933"/>
    </source>
</evidence>
<dbReference type="Proteomes" id="UP000264294">
    <property type="component" value="Unassembled WGS sequence"/>
</dbReference>
<dbReference type="InterPro" id="IPR049704">
    <property type="entry name" value="Aminotrans_3_PPA_site"/>
</dbReference>
<dbReference type="Gene3D" id="3.40.640.10">
    <property type="entry name" value="Type I PLP-dependent aspartate aminotransferase-like (Major domain)"/>
    <property type="match status" value="1"/>
</dbReference>
<reference evidence="13 15" key="1">
    <citation type="submission" date="2014-04" db="EMBL/GenBank/DDBJ databases">
        <authorList>
            <person name="Bishop-Lilly K.A."/>
            <person name="Broomall S.M."/>
            <person name="Chain P.S."/>
            <person name="Chertkov O."/>
            <person name="Coyne S.R."/>
            <person name="Daligault H.E."/>
            <person name="Davenport K.W."/>
            <person name="Erkkila T."/>
            <person name="Frey K.G."/>
            <person name="Gibbons H.S."/>
            <person name="Gu W."/>
            <person name="Jaissle J."/>
            <person name="Johnson S.L."/>
            <person name="Koroleva G.I."/>
            <person name="Ladner J.T."/>
            <person name="Lo C.-C."/>
            <person name="Minogue T.D."/>
            <person name="Munk C."/>
            <person name="Palacios G.F."/>
            <person name="Redden C.L."/>
            <person name="Rosenzweig C.N."/>
            <person name="Scholz M.B."/>
            <person name="Teshima H."/>
            <person name="Xu Y."/>
        </authorList>
    </citation>
    <scope>NUCLEOTIDE SEQUENCE [LARGE SCALE GENOMIC DNA]</scope>
    <source>
        <strain evidence="13 15">BHP</strain>
    </source>
</reference>
<dbReference type="eggNOG" id="COG0161">
    <property type="taxonomic scope" value="Bacteria"/>
</dbReference>
<dbReference type="RefSeq" id="WP_052109548.1">
    <property type="nucleotide sequence ID" value="NZ_JMQC01000008.1"/>
</dbReference>
<evidence type="ECO:0000313" key="13">
    <source>
        <dbReference type="EMBL" id="KFN02619.1"/>
    </source>
</evidence>
<dbReference type="SUPFAM" id="SSF53383">
    <property type="entry name" value="PLP-dependent transferases"/>
    <property type="match status" value="1"/>
</dbReference>
<feature type="coiled-coil region" evidence="12">
    <location>
        <begin position="216"/>
        <end position="247"/>
    </location>
</feature>
<comment type="subunit">
    <text evidence="3 11">Homodimer.</text>
</comment>
<dbReference type="FunFam" id="3.40.640.10:FF:000078">
    <property type="entry name" value="Adenosylmethionine-8-amino-7-oxononanoate aminotransferase"/>
    <property type="match status" value="1"/>
</dbReference>
<feature type="site" description="Participates in the substrate recognition with KAPA and in a stacking interaction with the adenine ring of SAM" evidence="11">
    <location>
        <position position="45"/>
    </location>
</feature>
<feature type="binding site" evidence="11">
    <location>
        <begin position="142"/>
        <end position="143"/>
    </location>
    <ligand>
        <name>pyridoxal 5'-phosphate</name>
        <dbReference type="ChEBI" id="CHEBI:597326"/>
    </ligand>
</feature>
<dbReference type="PANTHER" id="PTHR42684">
    <property type="entry name" value="ADENOSYLMETHIONINE-8-AMINO-7-OXONONANOATE AMINOTRANSFERASE"/>
    <property type="match status" value="1"/>
</dbReference>
<evidence type="ECO:0000256" key="4">
    <source>
        <dbReference type="ARBA" id="ARBA00022490"/>
    </source>
</evidence>
<feature type="binding site" evidence="11">
    <location>
        <begin position="346"/>
        <end position="347"/>
    </location>
    <ligand>
        <name>pyridoxal 5'-phosphate</name>
        <dbReference type="ChEBI" id="CHEBI:597326"/>
    </ligand>
</feature>
<dbReference type="PANTHER" id="PTHR42684:SF17">
    <property type="entry name" value="ADENOSYLMETHIONINE-8-AMINO-7-OXONONANOATE AMINOTRANSFERASE"/>
    <property type="match status" value="1"/>
</dbReference>
<keyword evidence="6 11" id="KW-0808">Transferase</keyword>
<dbReference type="GO" id="GO:0004015">
    <property type="term" value="F:adenosylmethionine-8-amino-7-oxononanoate transaminase activity"/>
    <property type="evidence" value="ECO:0007669"/>
    <property type="project" value="UniProtKB-UniRule"/>
</dbReference>
<comment type="pathway">
    <text evidence="11">Cofactor biosynthesis; biotin biosynthesis; 7,8-diaminononanoate from 8-amino-7-oxononanoate (SAM route): step 1/1.</text>
</comment>
<dbReference type="PIRSF" id="PIRSF000521">
    <property type="entry name" value="Transaminase_4ab_Lys_Orn"/>
    <property type="match status" value="1"/>
</dbReference>
<reference evidence="14 16" key="2">
    <citation type="submission" date="2018-08" db="EMBL/GenBank/DDBJ databases">
        <title>Bacillus clarus sp. nov. strain PS00077A.</title>
        <authorList>
            <person name="Mendez Acevedo M."/>
            <person name="Carroll L."/>
            <person name="Mukherjee M."/>
            <person name="Wiedmann M."/>
            <person name="Kovac J."/>
        </authorList>
    </citation>
    <scope>NUCLEOTIDE SEQUENCE [LARGE SCALE GENOMIC DNA]</scope>
    <source>
        <strain evidence="14 16">PS00077A</strain>
    </source>
</reference>
<evidence type="ECO:0000256" key="7">
    <source>
        <dbReference type="ARBA" id="ARBA00022691"/>
    </source>
</evidence>
<dbReference type="GO" id="GO:0005737">
    <property type="term" value="C:cytoplasm"/>
    <property type="evidence" value="ECO:0007669"/>
    <property type="project" value="UniProtKB-SubCell"/>
</dbReference>
<dbReference type="UniPathway" id="UPA00078">
    <property type="reaction ID" value="UER00160"/>
</dbReference>
<dbReference type="GO" id="GO:0030170">
    <property type="term" value="F:pyridoxal phosphate binding"/>
    <property type="evidence" value="ECO:0007669"/>
    <property type="project" value="UniProtKB-UniRule"/>
</dbReference>
<dbReference type="InterPro" id="IPR015421">
    <property type="entry name" value="PyrdxlP-dep_Trfase_major"/>
</dbReference>
<feature type="modified residue" description="N6-(pyridoxal phosphate)lysine" evidence="11">
    <location>
        <position position="310"/>
    </location>
</feature>
<feature type="binding site" evidence="11">
    <location>
        <position position="281"/>
    </location>
    <ligand>
        <name>pyridoxal 5'-phosphate</name>
        <dbReference type="ChEBI" id="CHEBI:597326"/>
    </ligand>
</feature>
<evidence type="ECO:0000256" key="11">
    <source>
        <dbReference type="HAMAP-Rule" id="MF_00834"/>
    </source>
</evidence>
<keyword evidence="7 11" id="KW-0949">S-adenosyl-L-methionine</keyword>
<protein>
    <recommendedName>
        <fullName evidence="11">Adenosylmethionine-8-amino-7-oxononanoate aminotransferase</fullName>
        <ecNumber evidence="11">2.6.1.62</ecNumber>
    </recommendedName>
    <alternativeName>
        <fullName evidence="11">7,8-diamino-pelargonic acid aminotransferase</fullName>
        <shortName evidence="11">DAPA AT</shortName>
        <shortName evidence="11">DAPA aminotransferase</shortName>
    </alternativeName>
    <alternativeName>
        <fullName evidence="11">7,8-diaminononanoate synthase</fullName>
        <shortName evidence="11">DANS</shortName>
    </alternativeName>
    <alternativeName>
        <fullName evidence="11">Diaminopelargonic acid synthase</fullName>
    </alternativeName>
</protein>
<dbReference type="PROSITE" id="PS00600">
    <property type="entry name" value="AA_TRANSFER_CLASS_3"/>
    <property type="match status" value="1"/>
</dbReference>
<evidence type="ECO:0000256" key="10">
    <source>
        <dbReference type="ARBA" id="ARBA00060970"/>
    </source>
</evidence>
<feature type="binding site" evidence="11">
    <location>
        <position position="345"/>
    </location>
    <ligand>
        <name>substrate</name>
    </ligand>
</feature>
<dbReference type="AlphaFoldDB" id="A0A090YUV2"/>
<keyword evidence="5 11" id="KW-0032">Aminotransferase</keyword>
<comment type="caution">
    <text evidence="13">The sequence shown here is derived from an EMBL/GenBank/DDBJ whole genome shotgun (WGS) entry which is preliminary data.</text>
</comment>
<name>A0A090YUV2_9BACI</name>
<feature type="binding site" evidence="11">
    <location>
        <position position="175"/>
    </location>
    <ligand>
        <name>substrate</name>
    </ligand>
</feature>
<dbReference type="NCBIfam" id="TIGR00508">
    <property type="entry name" value="bioA"/>
    <property type="match status" value="1"/>
</dbReference>
<dbReference type="InterPro" id="IPR015422">
    <property type="entry name" value="PyrdxlP-dep_Trfase_small"/>
</dbReference>
<comment type="similarity">
    <text evidence="10 11">Belongs to the class-III pyridoxal-phosphate-dependent aminotransferase family. BioA subfamily.</text>
</comment>
<dbReference type="InterPro" id="IPR005815">
    <property type="entry name" value="BioA"/>
</dbReference>
<dbReference type="HAMAP" id="MF_00834">
    <property type="entry name" value="BioA"/>
    <property type="match status" value="1"/>
</dbReference>
<evidence type="ECO:0000313" key="16">
    <source>
        <dbReference type="Proteomes" id="UP000264294"/>
    </source>
</evidence>
<comment type="caution">
    <text evidence="11">Lacks conserved residue(s) required for the propagation of feature annotation.</text>
</comment>
<dbReference type="PATRIC" id="fig|1405.8.peg.1290"/>
<evidence type="ECO:0000256" key="12">
    <source>
        <dbReference type="SAM" id="Coils"/>
    </source>
</evidence>
<evidence type="ECO:0000256" key="3">
    <source>
        <dbReference type="ARBA" id="ARBA00011738"/>
    </source>
</evidence>
<evidence type="ECO:0000256" key="9">
    <source>
        <dbReference type="ARBA" id="ARBA00022898"/>
    </source>
</evidence>
<evidence type="ECO:0000313" key="14">
    <source>
        <dbReference type="EMBL" id="RFT68915.1"/>
    </source>
</evidence>
<keyword evidence="12" id="KW-0175">Coiled coil</keyword>
<dbReference type="EMBL" id="QVOD01000001">
    <property type="protein sequence ID" value="RFT68915.1"/>
    <property type="molecule type" value="Genomic_DNA"/>
</dbReference>
<dbReference type="Pfam" id="PF00202">
    <property type="entry name" value="Aminotran_3"/>
    <property type="match status" value="1"/>
</dbReference>
<keyword evidence="9 11" id="KW-0663">Pyridoxal phosphate</keyword>
<keyword evidence="8 11" id="KW-0093">Biotin biosynthesis</keyword>
<comment type="cofactor">
    <cofactor evidence="1 11">
        <name>pyridoxal 5'-phosphate</name>
        <dbReference type="ChEBI" id="CHEBI:597326"/>
    </cofactor>
</comment>
<organism evidence="13 15">
    <name type="scientific">Bacillus clarus</name>
    <dbReference type="NCBI Taxonomy" id="2338372"/>
    <lineage>
        <taxon>Bacteria</taxon>
        <taxon>Bacillati</taxon>
        <taxon>Bacillota</taxon>
        <taxon>Bacilli</taxon>
        <taxon>Bacillales</taxon>
        <taxon>Bacillaceae</taxon>
        <taxon>Bacillus</taxon>
        <taxon>Bacillus cereus group</taxon>
    </lineage>
</organism>
<comment type="subcellular location">
    <subcellularLocation>
        <location evidence="2 11">Cytoplasm</location>
    </subcellularLocation>
</comment>
<dbReference type="InterPro" id="IPR005814">
    <property type="entry name" value="Aminotrans_3"/>
</dbReference>
<evidence type="ECO:0000256" key="5">
    <source>
        <dbReference type="ARBA" id="ARBA00022576"/>
    </source>
</evidence>
<evidence type="ECO:0000256" key="6">
    <source>
        <dbReference type="ARBA" id="ARBA00022679"/>
    </source>
</evidence>
<keyword evidence="16" id="KW-1185">Reference proteome</keyword>
<dbReference type="CDD" id="cd00610">
    <property type="entry name" value="OAT_like"/>
    <property type="match status" value="1"/>
</dbReference>
<feature type="binding site" evidence="11">
    <location>
        <position position="310"/>
    </location>
    <ligand>
        <name>substrate</name>
    </ligand>
</feature>
<evidence type="ECO:0000256" key="8">
    <source>
        <dbReference type="ARBA" id="ARBA00022756"/>
    </source>
</evidence>
<dbReference type="Gene3D" id="3.90.1150.10">
    <property type="entry name" value="Aspartate Aminotransferase, domain 1"/>
    <property type="match status" value="1"/>
</dbReference>
<dbReference type="EC" id="2.6.1.62" evidence="11"/>
<comment type="function">
    <text evidence="11">Catalyzes the transfer of the alpha-amino group from S-adenosyl-L-methionine (SAM) to 7-keto-8-aminopelargonic acid (KAPA) to form 7,8-diaminopelargonic acid (DAPA). It is the only aminotransferase known to utilize SAM as an amino donor.</text>
</comment>
<comment type="catalytic activity">
    <reaction evidence="11">
        <text>(8S)-8-amino-7-oxononanoate + S-adenosyl-L-methionine = S-adenosyl-4-methylsulfanyl-2-oxobutanoate + (7R,8S)-7,8-diammoniononanoate</text>
        <dbReference type="Rhea" id="RHEA:16861"/>
        <dbReference type="ChEBI" id="CHEBI:16490"/>
        <dbReference type="ChEBI" id="CHEBI:59789"/>
        <dbReference type="ChEBI" id="CHEBI:149468"/>
        <dbReference type="ChEBI" id="CHEBI:149469"/>
        <dbReference type="EC" id="2.6.1.62"/>
    </reaction>
</comment>
<dbReference type="GO" id="GO:0009102">
    <property type="term" value="P:biotin biosynthetic process"/>
    <property type="evidence" value="ECO:0007669"/>
    <property type="project" value="UniProtKB-UniRule"/>
</dbReference>